<sequence length="214" mass="23045">MKGTIFAVALNHRSQTEAWLDAFQQPPYQTPPKTPVWFIKPRNTVIHGGDSIPVPQGERVQSGATIALVVGKTARKIAIADAADYIAGYALANDVSLPEESFYRPAIKAKCRDGFCPLGELVPLPHVDAVDIITEINGKEANRWTTADLNRSAAELLCALSDFATLQPGDVILLGTPQQRVDIQPGDSITIKAAGLPTLENSVCLQFKRTGETA</sequence>
<dbReference type="GO" id="GO:0046872">
    <property type="term" value="F:metal ion binding"/>
    <property type="evidence" value="ECO:0007669"/>
    <property type="project" value="UniProtKB-KW"/>
</dbReference>
<dbReference type="SUPFAM" id="SSF56529">
    <property type="entry name" value="FAH"/>
    <property type="match status" value="1"/>
</dbReference>
<proteinExistence type="predicted"/>
<accession>A0A097R5B5</accession>
<dbReference type="InterPro" id="IPR012686">
    <property type="entry name" value="HPA_isomer/decarb_N"/>
</dbReference>
<dbReference type="PATRIC" id="fig|1453496.5.peg.3471"/>
<feature type="domain" description="Fumarylacetoacetase-like C-terminal" evidence="2">
    <location>
        <begin position="4"/>
        <end position="203"/>
    </location>
</feature>
<gene>
    <name evidence="3" type="ORF">AT03_16910</name>
</gene>
<dbReference type="GO" id="GO:0008704">
    <property type="term" value="F:5-carboxymethyl-2-hydroxymuconate delta-isomerase activity"/>
    <property type="evidence" value="ECO:0007669"/>
    <property type="project" value="InterPro"/>
</dbReference>
<evidence type="ECO:0000259" key="2">
    <source>
        <dbReference type="Pfam" id="PF01557"/>
    </source>
</evidence>
<keyword evidence="1" id="KW-0479">Metal-binding</keyword>
<dbReference type="eggNOG" id="COG0179">
    <property type="taxonomic scope" value="Bacteria"/>
</dbReference>
<organism evidence="3 4">
    <name type="scientific">Hafnia alvei FB1</name>
    <dbReference type="NCBI Taxonomy" id="1453496"/>
    <lineage>
        <taxon>Bacteria</taxon>
        <taxon>Pseudomonadati</taxon>
        <taxon>Pseudomonadota</taxon>
        <taxon>Gammaproteobacteria</taxon>
        <taxon>Enterobacterales</taxon>
        <taxon>Hafniaceae</taxon>
        <taxon>Hafnia</taxon>
    </lineage>
</organism>
<dbReference type="OrthoDB" id="9805307at2"/>
<protein>
    <submittedName>
        <fullName evidence="3">2-hydroxyhepta-2,4-diene-1,7-dioate isomerase</fullName>
    </submittedName>
</protein>
<dbReference type="InterPro" id="IPR036663">
    <property type="entry name" value="Fumarylacetoacetase_C_sf"/>
</dbReference>
<reference evidence="3 4" key="1">
    <citation type="journal article" date="2014" name="Gut Pathog.">
        <title>Gene clusters of Hafnia alvei strain FB1 important in survival and pathogenesis: a draft genome perspective.</title>
        <authorList>
            <person name="Tan J.Y."/>
            <person name="Yin W.F."/>
            <person name="Chan K.G."/>
        </authorList>
    </citation>
    <scope>NUCLEOTIDE SEQUENCE [LARGE SCALE GENOMIC DNA]</scope>
    <source>
        <strain evidence="3 4">FB1</strain>
    </source>
</reference>
<dbReference type="InterPro" id="IPR011234">
    <property type="entry name" value="Fumarylacetoacetase-like_C"/>
</dbReference>
<dbReference type="NCBIfam" id="TIGR02305">
    <property type="entry name" value="HpaG-N-term"/>
    <property type="match status" value="1"/>
</dbReference>
<keyword evidence="4" id="KW-1185">Reference proteome</keyword>
<dbReference type="GO" id="GO:0018800">
    <property type="term" value="F:5-oxopent-3-ene-1,2,5-tricarboxylate decarboxylase activity"/>
    <property type="evidence" value="ECO:0007669"/>
    <property type="project" value="InterPro"/>
</dbReference>
<dbReference type="EMBL" id="CP009706">
    <property type="protein sequence ID" value="AIU73909.1"/>
    <property type="molecule type" value="Genomic_DNA"/>
</dbReference>
<dbReference type="Gene3D" id="3.90.850.10">
    <property type="entry name" value="Fumarylacetoacetase-like, C-terminal domain"/>
    <property type="match status" value="1"/>
</dbReference>
<evidence type="ECO:0000256" key="1">
    <source>
        <dbReference type="ARBA" id="ARBA00022723"/>
    </source>
</evidence>
<dbReference type="PANTHER" id="PTHR11820:SF114">
    <property type="entry name" value="4-HYDROXYPHENYLACETATE CATABOLISM PROTEIN"/>
    <property type="match status" value="1"/>
</dbReference>
<dbReference type="KEGG" id="hav:AT03_16910"/>
<dbReference type="Pfam" id="PF01557">
    <property type="entry name" value="FAA_hydrolase"/>
    <property type="match status" value="1"/>
</dbReference>
<dbReference type="AlphaFoldDB" id="A0A097R5B5"/>
<dbReference type="Proteomes" id="UP000029986">
    <property type="component" value="Chromosome"/>
</dbReference>
<name>A0A097R5B5_HAFAL</name>
<evidence type="ECO:0000313" key="3">
    <source>
        <dbReference type="EMBL" id="AIU73909.1"/>
    </source>
</evidence>
<dbReference type="PANTHER" id="PTHR11820">
    <property type="entry name" value="ACYLPYRUVASE"/>
    <property type="match status" value="1"/>
</dbReference>
<evidence type="ECO:0000313" key="4">
    <source>
        <dbReference type="Proteomes" id="UP000029986"/>
    </source>
</evidence>
<dbReference type="HOGENOM" id="CLU_028458_4_1_6"/>
<keyword evidence="3" id="KW-0413">Isomerase</keyword>